<feature type="compositionally biased region" description="Polar residues" evidence="1">
    <location>
        <begin position="514"/>
        <end position="540"/>
    </location>
</feature>
<keyword evidence="3" id="KW-1185">Reference proteome</keyword>
<feature type="compositionally biased region" description="Basic and acidic residues" evidence="1">
    <location>
        <begin position="667"/>
        <end position="680"/>
    </location>
</feature>
<name>A0A420IVD3_9PEZI</name>
<protein>
    <submittedName>
        <fullName evidence="2">Uncharacterized protein</fullName>
    </submittedName>
</protein>
<feature type="region of interest" description="Disordered" evidence="1">
    <location>
        <begin position="667"/>
        <end position="691"/>
    </location>
</feature>
<feature type="region of interest" description="Disordered" evidence="1">
    <location>
        <begin position="475"/>
        <end position="496"/>
    </location>
</feature>
<reference evidence="2 3" key="1">
    <citation type="journal article" date="2018" name="BMC Genomics">
        <title>Comparative genome analyses reveal sequence features reflecting distinct modes of host-adaptation between dicot and monocot powdery mildew.</title>
        <authorList>
            <person name="Wu Y."/>
            <person name="Ma X."/>
            <person name="Pan Z."/>
            <person name="Kale S.D."/>
            <person name="Song Y."/>
            <person name="King H."/>
            <person name="Zhang Q."/>
            <person name="Presley C."/>
            <person name="Deng X."/>
            <person name="Wei C.I."/>
            <person name="Xiao S."/>
        </authorList>
    </citation>
    <scope>NUCLEOTIDE SEQUENCE [LARGE SCALE GENOMIC DNA]</scope>
    <source>
        <strain evidence="2">UMSG3</strain>
    </source>
</reference>
<feature type="region of interest" description="Disordered" evidence="1">
    <location>
        <begin position="430"/>
        <end position="449"/>
    </location>
</feature>
<comment type="caution">
    <text evidence="2">The sequence shown here is derived from an EMBL/GenBank/DDBJ whole genome shotgun (WGS) entry which is preliminary data.</text>
</comment>
<dbReference type="AlphaFoldDB" id="A0A420IVD3"/>
<feature type="compositionally biased region" description="Basic and acidic residues" evidence="1">
    <location>
        <begin position="105"/>
        <end position="115"/>
    </location>
</feature>
<feature type="compositionally biased region" description="Basic and acidic residues" evidence="1">
    <location>
        <begin position="324"/>
        <end position="350"/>
    </location>
</feature>
<evidence type="ECO:0000313" key="3">
    <source>
        <dbReference type="Proteomes" id="UP000283383"/>
    </source>
</evidence>
<organism evidence="2 3">
    <name type="scientific">Golovinomyces cichoracearum</name>
    <dbReference type="NCBI Taxonomy" id="62708"/>
    <lineage>
        <taxon>Eukaryota</taxon>
        <taxon>Fungi</taxon>
        <taxon>Dikarya</taxon>
        <taxon>Ascomycota</taxon>
        <taxon>Pezizomycotina</taxon>
        <taxon>Leotiomycetes</taxon>
        <taxon>Erysiphales</taxon>
        <taxon>Erysiphaceae</taxon>
        <taxon>Golovinomyces</taxon>
    </lineage>
</organism>
<dbReference type="EMBL" id="MCBQ01006393">
    <property type="protein sequence ID" value="RKF78506.1"/>
    <property type="molecule type" value="Genomic_DNA"/>
</dbReference>
<feature type="region of interest" description="Disordered" evidence="1">
    <location>
        <begin position="513"/>
        <end position="540"/>
    </location>
</feature>
<feature type="region of interest" description="Disordered" evidence="1">
    <location>
        <begin position="289"/>
        <end position="312"/>
    </location>
</feature>
<dbReference type="Pfam" id="PF20566">
    <property type="entry name" value="Eap1"/>
    <property type="match status" value="1"/>
</dbReference>
<feature type="compositionally biased region" description="Polar residues" evidence="1">
    <location>
        <begin position="134"/>
        <end position="157"/>
    </location>
</feature>
<dbReference type="STRING" id="62708.A0A420IVD3"/>
<accession>A0A420IVD3</accession>
<feature type="compositionally biased region" description="Polar residues" evidence="1">
    <location>
        <begin position="194"/>
        <end position="205"/>
    </location>
</feature>
<feature type="compositionally biased region" description="Polar residues" evidence="1">
    <location>
        <begin position="475"/>
        <end position="493"/>
    </location>
</feature>
<feature type="compositionally biased region" description="Basic and acidic residues" evidence="1">
    <location>
        <begin position="249"/>
        <end position="261"/>
    </location>
</feature>
<feature type="compositionally biased region" description="Basic and acidic residues" evidence="1">
    <location>
        <begin position="207"/>
        <end position="242"/>
    </location>
</feature>
<evidence type="ECO:0000256" key="1">
    <source>
        <dbReference type="SAM" id="MobiDB-lite"/>
    </source>
</evidence>
<gene>
    <name evidence="2" type="ORF">GcM3_063004</name>
</gene>
<feature type="region of interest" description="Disordered" evidence="1">
    <location>
        <begin position="811"/>
        <end position="839"/>
    </location>
</feature>
<feature type="region of interest" description="Disordered" evidence="1">
    <location>
        <begin position="82"/>
        <end position="275"/>
    </location>
</feature>
<proteinExistence type="predicted"/>
<feature type="region of interest" description="Disordered" evidence="1">
    <location>
        <begin position="324"/>
        <end position="358"/>
    </location>
</feature>
<dbReference type="InterPro" id="IPR046784">
    <property type="entry name" value="Eap1"/>
</dbReference>
<sequence>MLYVLYSLFYFNSFIRLYPGLSLRITAAQIDISSNRYSVMATKTVKKYEIDFLKYLRDSPLVSKPAGLPPVEQWIGIASDSTRKSIKPTSNKARNSDPDVTLDQVTRRPATDKHLPRSNASKNPEDIILGPPKTSFTSATSHRNMNKNINSSDQAGIQESVFDIKNKSRINENDRSRDSRNNILRSRRIEGDQENNGWSTVQQRKNFGGEDTERNINRYRGDKNRDEKNAKSREEYDGKERSWGSNTFFREKDSDHDQFRERSHRNSGLGHGRHDPLWFKEKEYNEVHLNSKDRHNTGEKHVDRSRGWRGKEKDDRNDLIVEKFMEKNGEKQDQADRRWDKSRDQRHENEPEWMEDQVEEKHQAHTLADFEKWKEQMQGKDKAVNSMVGDRFIDPDTPLTAVEKSKIETPLDFDPGLDKFLGLINSKEEKQTGSMLEASNDIEKKTKTTGKASRFTSFFTSQDESHKINQDLQVDTQSLSPDTVKNPKNNAQSDAEKEAFQQLLLKLQRQTLQASSSLENSPSQSKPSVLENISSASPRTQDVYQNYKNERHDEIRSNTRLSQQAFQDIFTQRQIASSQNAVRPEQMLQELVSQRQNALGQASITIDQQQPRNANTEFLMGLMQSAKSAADSQQRDAIHLGMPSKSDNRQILQQVATDREQELQRDAVMQRDRSAPERHARPQPPPGFYDESIFPRSPALLLDRKLGNSQPTTIIQRPPPPGLDVGWDCQSHLPLSQHRHTQNIAPPPGLPNNHNRLVPIPQQQVFPPGFPVGNFSLPDVMSASPRNIPMQPPPGFFNGPPQTFMPPTMGGFQGPDSMSFGGAPYDGRGPPPQGSFRRL</sequence>
<evidence type="ECO:0000313" key="2">
    <source>
        <dbReference type="EMBL" id="RKF78506.1"/>
    </source>
</evidence>
<feature type="compositionally biased region" description="Basic and acidic residues" evidence="1">
    <location>
        <begin position="162"/>
        <end position="180"/>
    </location>
</feature>
<dbReference type="Proteomes" id="UP000283383">
    <property type="component" value="Unassembled WGS sequence"/>
</dbReference>